<reference evidence="1 2" key="1">
    <citation type="journal article" date="2021" name="Commun. Biol.">
        <title>The genome of Shorea leprosula (Dipterocarpaceae) highlights the ecological relevance of drought in aseasonal tropical rainforests.</title>
        <authorList>
            <person name="Ng K.K.S."/>
            <person name="Kobayashi M.J."/>
            <person name="Fawcett J.A."/>
            <person name="Hatakeyama M."/>
            <person name="Paape T."/>
            <person name="Ng C.H."/>
            <person name="Ang C.C."/>
            <person name="Tnah L.H."/>
            <person name="Lee C.T."/>
            <person name="Nishiyama T."/>
            <person name="Sese J."/>
            <person name="O'Brien M.J."/>
            <person name="Copetti D."/>
            <person name="Mohd Noor M.I."/>
            <person name="Ong R.C."/>
            <person name="Putra M."/>
            <person name="Sireger I.Z."/>
            <person name="Indrioko S."/>
            <person name="Kosugi Y."/>
            <person name="Izuno A."/>
            <person name="Isagi Y."/>
            <person name="Lee S.L."/>
            <person name="Shimizu K.K."/>
        </authorList>
    </citation>
    <scope>NUCLEOTIDE SEQUENCE [LARGE SCALE GENOMIC DNA]</scope>
    <source>
        <strain evidence="1">214</strain>
    </source>
</reference>
<name>A0AAV5I457_9ROSI</name>
<dbReference type="EMBL" id="BPVZ01000009">
    <property type="protein sequence ID" value="GKU95888.1"/>
    <property type="molecule type" value="Genomic_DNA"/>
</dbReference>
<keyword evidence="2" id="KW-1185">Reference proteome</keyword>
<gene>
    <name evidence="1" type="ORF">SLEP1_g9186</name>
</gene>
<sequence length="51" mass="6145">MEVGTSWGWDLMLKRAKRRKEREIIMKESFLHVSSFIDHHNPIFSSFLKPQ</sequence>
<dbReference type="Proteomes" id="UP001054252">
    <property type="component" value="Unassembled WGS sequence"/>
</dbReference>
<evidence type="ECO:0000313" key="1">
    <source>
        <dbReference type="EMBL" id="GKU95888.1"/>
    </source>
</evidence>
<protein>
    <submittedName>
        <fullName evidence="1">Uncharacterized protein</fullName>
    </submittedName>
</protein>
<evidence type="ECO:0000313" key="2">
    <source>
        <dbReference type="Proteomes" id="UP001054252"/>
    </source>
</evidence>
<organism evidence="1 2">
    <name type="scientific">Rubroshorea leprosula</name>
    <dbReference type="NCBI Taxonomy" id="152421"/>
    <lineage>
        <taxon>Eukaryota</taxon>
        <taxon>Viridiplantae</taxon>
        <taxon>Streptophyta</taxon>
        <taxon>Embryophyta</taxon>
        <taxon>Tracheophyta</taxon>
        <taxon>Spermatophyta</taxon>
        <taxon>Magnoliopsida</taxon>
        <taxon>eudicotyledons</taxon>
        <taxon>Gunneridae</taxon>
        <taxon>Pentapetalae</taxon>
        <taxon>rosids</taxon>
        <taxon>malvids</taxon>
        <taxon>Malvales</taxon>
        <taxon>Dipterocarpaceae</taxon>
        <taxon>Rubroshorea</taxon>
    </lineage>
</organism>
<dbReference type="AlphaFoldDB" id="A0AAV5I457"/>
<comment type="caution">
    <text evidence="1">The sequence shown here is derived from an EMBL/GenBank/DDBJ whole genome shotgun (WGS) entry which is preliminary data.</text>
</comment>
<accession>A0AAV5I457</accession>
<proteinExistence type="predicted"/>